<dbReference type="AlphaFoldDB" id="A0AAW0GF86"/>
<dbReference type="InterPro" id="IPR052922">
    <property type="entry name" value="Cytidylate_Kinase-2"/>
</dbReference>
<name>A0AAW0GF86_9APHY</name>
<dbReference type="Proteomes" id="UP001385951">
    <property type="component" value="Unassembled WGS sequence"/>
</dbReference>
<protein>
    <recommendedName>
        <fullName evidence="3">Adenylate kinase</fullName>
    </recommendedName>
</protein>
<evidence type="ECO:0008006" key="3">
    <source>
        <dbReference type="Google" id="ProtNLM"/>
    </source>
</evidence>
<dbReference type="InterPro" id="IPR027417">
    <property type="entry name" value="P-loop_NTPase"/>
</dbReference>
<organism evidence="1 2">
    <name type="scientific">Cerrena zonata</name>
    <dbReference type="NCBI Taxonomy" id="2478898"/>
    <lineage>
        <taxon>Eukaryota</taxon>
        <taxon>Fungi</taxon>
        <taxon>Dikarya</taxon>
        <taxon>Basidiomycota</taxon>
        <taxon>Agaricomycotina</taxon>
        <taxon>Agaricomycetes</taxon>
        <taxon>Polyporales</taxon>
        <taxon>Cerrenaceae</taxon>
        <taxon>Cerrena</taxon>
    </lineage>
</organism>
<proteinExistence type="predicted"/>
<sequence length="210" mass="23471">MSAPSTDHISTVSIPALRGDGYGNYRIHLVGNSGAGKSTLGAELARLLGAELISLDQVLWQPGWVVTPLPEFRAKVLAAIGQNKTWIVDGNYHTRLGTMVDDEATDVIWLDPPLVLYFPRLFLRTVLRLLRIVPPCSPGCGESFRDVCSSNGILWWCLSQHWKVRKRQSEAYRTDNVWIGGKRRRIGGWGGELKSWRSEVEEMLTVGNVE</sequence>
<comment type="caution">
    <text evidence="1">The sequence shown here is derived from an EMBL/GenBank/DDBJ whole genome shotgun (WGS) entry which is preliminary data.</text>
</comment>
<evidence type="ECO:0000313" key="1">
    <source>
        <dbReference type="EMBL" id="KAK7692153.1"/>
    </source>
</evidence>
<gene>
    <name evidence="1" type="ORF">QCA50_003772</name>
</gene>
<accession>A0AAW0GF86</accession>
<reference evidence="1 2" key="1">
    <citation type="submission" date="2022-09" db="EMBL/GenBank/DDBJ databases">
        <authorList>
            <person name="Palmer J.M."/>
        </authorList>
    </citation>
    <scope>NUCLEOTIDE SEQUENCE [LARGE SCALE GENOMIC DNA]</scope>
    <source>
        <strain evidence="1 2">DSM 7382</strain>
    </source>
</reference>
<dbReference type="Gene3D" id="3.40.50.300">
    <property type="entry name" value="P-loop containing nucleotide triphosphate hydrolases"/>
    <property type="match status" value="1"/>
</dbReference>
<dbReference type="PANTHER" id="PTHR37816">
    <property type="entry name" value="YALI0E33011P"/>
    <property type="match status" value="1"/>
</dbReference>
<keyword evidence="2" id="KW-1185">Reference proteome</keyword>
<dbReference type="PANTHER" id="PTHR37816:SF1">
    <property type="entry name" value="TOXIN"/>
    <property type="match status" value="1"/>
</dbReference>
<evidence type="ECO:0000313" key="2">
    <source>
        <dbReference type="Proteomes" id="UP001385951"/>
    </source>
</evidence>
<dbReference type="SUPFAM" id="SSF52540">
    <property type="entry name" value="P-loop containing nucleoside triphosphate hydrolases"/>
    <property type="match status" value="1"/>
</dbReference>
<dbReference type="EMBL" id="JASBNA010000004">
    <property type="protein sequence ID" value="KAK7692153.1"/>
    <property type="molecule type" value="Genomic_DNA"/>
</dbReference>